<dbReference type="Proteomes" id="UP001208041">
    <property type="component" value="Unassembled WGS sequence"/>
</dbReference>
<dbReference type="PANTHER" id="PTHR30329:SF21">
    <property type="entry name" value="LIPOPROTEIN YIAD-RELATED"/>
    <property type="match status" value="1"/>
</dbReference>
<dbReference type="RefSeq" id="WP_263954123.1">
    <property type="nucleotide sequence ID" value="NZ_JAOYFC010000002.1"/>
</dbReference>
<comment type="subcellular location">
    <subcellularLocation>
        <location evidence="1">Cell outer membrane</location>
    </subcellularLocation>
</comment>
<dbReference type="PROSITE" id="PS51123">
    <property type="entry name" value="OMPA_2"/>
    <property type="match status" value="1"/>
</dbReference>
<dbReference type="InterPro" id="IPR006664">
    <property type="entry name" value="OMP_bac"/>
</dbReference>
<dbReference type="InterPro" id="IPR050330">
    <property type="entry name" value="Bact_OuterMem_StrucFunc"/>
</dbReference>
<gene>
    <name evidence="6" type="ORF">OH136_11975</name>
</gene>
<dbReference type="InterPro" id="IPR006665">
    <property type="entry name" value="OmpA-like"/>
</dbReference>
<dbReference type="EMBL" id="JAOYFC010000002">
    <property type="protein sequence ID" value="MCV6825272.1"/>
    <property type="molecule type" value="Genomic_DNA"/>
</dbReference>
<feature type="domain" description="OmpA-like" evidence="5">
    <location>
        <begin position="60"/>
        <end position="176"/>
    </location>
</feature>
<dbReference type="AlphaFoldDB" id="A0AAE3J3Y6"/>
<accession>A0AAE3J3Y6</accession>
<keyword evidence="2 4" id="KW-0472">Membrane</keyword>
<name>A0AAE3J3Y6_9RHOB</name>
<evidence type="ECO:0000256" key="4">
    <source>
        <dbReference type="PROSITE-ProRule" id="PRU00473"/>
    </source>
</evidence>
<dbReference type="Pfam" id="PF00691">
    <property type="entry name" value="OmpA"/>
    <property type="match status" value="1"/>
</dbReference>
<proteinExistence type="predicted"/>
<evidence type="ECO:0000313" key="6">
    <source>
        <dbReference type="EMBL" id="MCV6825272.1"/>
    </source>
</evidence>
<sequence>MQRSKKQTLAIKSIAVASVLAIAGCDREAGRAVDASAFGTSTENNYLVQTGQRSYAISLAKRFAEEVPSTINFAFDSYQLDQNARAALRVQADWIKQFPEVTFKVYGHTDLVGSAAYNKKLGLRRAQAAVNYLISQGISRDRLAAVVSYGKTQPLIVTQGRERKNRRTVTEVSGFLKRHPTVLNGKYAEIIFRDYVASAVPATELTGITVSGTGSSE</sequence>
<organism evidence="6 7">
    <name type="scientific">Halocynthiibacter halioticoli</name>
    <dbReference type="NCBI Taxonomy" id="2986804"/>
    <lineage>
        <taxon>Bacteria</taxon>
        <taxon>Pseudomonadati</taxon>
        <taxon>Pseudomonadota</taxon>
        <taxon>Alphaproteobacteria</taxon>
        <taxon>Rhodobacterales</taxon>
        <taxon>Paracoccaceae</taxon>
        <taxon>Halocynthiibacter</taxon>
    </lineage>
</organism>
<dbReference type="CDD" id="cd07185">
    <property type="entry name" value="OmpA_C-like"/>
    <property type="match status" value="1"/>
</dbReference>
<dbReference type="GO" id="GO:0009279">
    <property type="term" value="C:cell outer membrane"/>
    <property type="evidence" value="ECO:0007669"/>
    <property type="project" value="UniProtKB-SubCell"/>
</dbReference>
<evidence type="ECO:0000256" key="2">
    <source>
        <dbReference type="ARBA" id="ARBA00023136"/>
    </source>
</evidence>
<dbReference type="PRINTS" id="PR01021">
    <property type="entry name" value="OMPADOMAIN"/>
</dbReference>
<keyword evidence="3" id="KW-0998">Cell outer membrane</keyword>
<dbReference type="PROSITE" id="PS51257">
    <property type="entry name" value="PROKAR_LIPOPROTEIN"/>
    <property type="match status" value="1"/>
</dbReference>
<evidence type="ECO:0000313" key="7">
    <source>
        <dbReference type="Proteomes" id="UP001208041"/>
    </source>
</evidence>
<evidence type="ECO:0000256" key="1">
    <source>
        <dbReference type="ARBA" id="ARBA00004442"/>
    </source>
</evidence>
<dbReference type="InterPro" id="IPR036737">
    <property type="entry name" value="OmpA-like_sf"/>
</dbReference>
<dbReference type="Gene3D" id="3.30.1330.60">
    <property type="entry name" value="OmpA-like domain"/>
    <property type="match status" value="1"/>
</dbReference>
<keyword evidence="7" id="KW-1185">Reference proteome</keyword>
<dbReference type="SUPFAM" id="SSF103088">
    <property type="entry name" value="OmpA-like"/>
    <property type="match status" value="1"/>
</dbReference>
<comment type="caution">
    <text evidence="6">The sequence shown here is derived from an EMBL/GenBank/DDBJ whole genome shotgun (WGS) entry which is preliminary data.</text>
</comment>
<reference evidence="6" key="1">
    <citation type="submission" date="2022-10" db="EMBL/GenBank/DDBJ databases">
        <authorList>
            <person name="Yue Y."/>
        </authorList>
    </citation>
    <scope>NUCLEOTIDE SEQUENCE</scope>
    <source>
        <strain evidence="6">Z654</strain>
    </source>
</reference>
<dbReference type="PANTHER" id="PTHR30329">
    <property type="entry name" value="STATOR ELEMENT OF FLAGELLAR MOTOR COMPLEX"/>
    <property type="match status" value="1"/>
</dbReference>
<evidence type="ECO:0000256" key="3">
    <source>
        <dbReference type="ARBA" id="ARBA00023237"/>
    </source>
</evidence>
<protein>
    <submittedName>
        <fullName evidence="6">OmpA family protein</fullName>
    </submittedName>
</protein>
<evidence type="ECO:0000259" key="5">
    <source>
        <dbReference type="PROSITE" id="PS51123"/>
    </source>
</evidence>